<dbReference type="CDD" id="cd17574">
    <property type="entry name" value="REC_OmpR"/>
    <property type="match status" value="1"/>
</dbReference>
<keyword evidence="5" id="KW-0804">Transcription</keyword>
<evidence type="ECO:0000256" key="2">
    <source>
        <dbReference type="ARBA" id="ARBA00023012"/>
    </source>
</evidence>
<evidence type="ECO:0008006" key="12">
    <source>
        <dbReference type="Google" id="ProtNLM"/>
    </source>
</evidence>
<dbReference type="Gene3D" id="3.40.50.2300">
    <property type="match status" value="1"/>
</dbReference>
<evidence type="ECO:0000256" key="5">
    <source>
        <dbReference type="ARBA" id="ARBA00023163"/>
    </source>
</evidence>
<sequence length="227" mass="25170">MDKPTALVVDDEEQMLMIVSFALQTQGFECVTAQSAQEALAELQKRDFDLAVIDVMLPGGSGIELTRTIRQTSALPIILLTALSDENHRIAGLEAGADDYVVKPFSPRELALRAQAIVRRTMPEKKRESLKAGPFVINRRTLETTYDGQIIELSDTEAKLLLALAVEPGAVVHTRELLEEVWHSKSPIGGRDMAKTAVYRLRKSLEKWGITDVVESVRGVGYRLNIE</sequence>
<dbReference type="GO" id="GO:0000976">
    <property type="term" value="F:transcription cis-regulatory region binding"/>
    <property type="evidence" value="ECO:0007669"/>
    <property type="project" value="TreeGrafter"/>
</dbReference>
<dbReference type="InterPro" id="IPR016032">
    <property type="entry name" value="Sig_transdc_resp-reg_C-effctor"/>
</dbReference>
<dbReference type="GO" id="GO:0006355">
    <property type="term" value="P:regulation of DNA-templated transcription"/>
    <property type="evidence" value="ECO:0007669"/>
    <property type="project" value="InterPro"/>
</dbReference>
<dbReference type="SMART" id="SM00862">
    <property type="entry name" value="Trans_reg_C"/>
    <property type="match status" value="1"/>
</dbReference>
<dbReference type="SUPFAM" id="SSF46894">
    <property type="entry name" value="C-terminal effector domain of the bipartite response regulators"/>
    <property type="match status" value="1"/>
</dbReference>
<evidence type="ECO:0000313" key="10">
    <source>
        <dbReference type="EMBL" id="EPD32556.1"/>
    </source>
</evidence>
<evidence type="ECO:0000256" key="1">
    <source>
        <dbReference type="ARBA" id="ARBA00022553"/>
    </source>
</evidence>
<dbReference type="Gene3D" id="6.10.250.690">
    <property type="match status" value="1"/>
</dbReference>
<dbReference type="HOGENOM" id="CLU_000445_30_4_11"/>
<feature type="DNA-binding region" description="OmpR/PhoB-type" evidence="7">
    <location>
        <begin position="127"/>
        <end position="226"/>
    </location>
</feature>
<dbReference type="GO" id="GO:0000156">
    <property type="term" value="F:phosphorelay response regulator activity"/>
    <property type="evidence" value="ECO:0007669"/>
    <property type="project" value="TreeGrafter"/>
</dbReference>
<evidence type="ECO:0000256" key="4">
    <source>
        <dbReference type="ARBA" id="ARBA00023125"/>
    </source>
</evidence>
<dbReference type="Pfam" id="PF00486">
    <property type="entry name" value="Trans_reg_C"/>
    <property type="match status" value="1"/>
</dbReference>
<dbReference type="SUPFAM" id="SSF52172">
    <property type="entry name" value="CheY-like"/>
    <property type="match status" value="1"/>
</dbReference>
<accession>S2W098</accession>
<keyword evidence="2" id="KW-0902">Two-component regulatory system</keyword>
<dbReference type="RefSeq" id="WP_016456931.1">
    <property type="nucleotide sequence ID" value="NZ_KE150269.1"/>
</dbReference>
<dbReference type="EMBL" id="AGZR01000009">
    <property type="protein sequence ID" value="EPD32556.1"/>
    <property type="molecule type" value="Genomic_DNA"/>
</dbReference>
<dbReference type="FunFam" id="3.40.50.2300:FF:000001">
    <property type="entry name" value="DNA-binding response regulator PhoB"/>
    <property type="match status" value="1"/>
</dbReference>
<dbReference type="OrthoDB" id="4481605at2"/>
<dbReference type="SMART" id="SM00448">
    <property type="entry name" value="REC"/>
    <property type="match status" value="1"/>
</dbReference>
<evidence type="ECO:0000259" key="9">
    <source>
        <dbReference type="PROSITE" id="PS51755"/>
    </source>
</evidence>
<dbReference type="PANTHER" id="PTHR48111:SF40">
    <property type="entry name" value="PHOSPHATE REGULON TRANSCRIPTIONAL REGULATORY PROTEIN PHOB"/>
    <property type="match status" value="1"/>
</dbReference>
<dbReference type="PATRIC" id="fig|883161.3.peg.2121"/>
<dbReference type="Proteomes" id="UP000014417">
    <property type="component" value="Unassembled WGS sequence"/>
</dbReference>
<dbReference type="PROSITE" id="PS50110">
    <property type="entry name" value="RESPONSE_REGULATORY"/>
    <property type="match status" value="1"/>
</dbReference>
<organism evidence="10 11">
    <name type="scientific">Propionimicrobium lymphophilum ACS-093-V-SCH5</name>
    <dbReference type="NCBI Taxonomy" id="883161"/>
    <lineage>
        <taxon>Bacteria</taxon>
        <taxon>Bacillati</taxon>
        <taxon>Actinomycetota</taxon>
        <taxon>Actinomycetes</taxon>
        <taxon>Propionibacteriales</taxon>
        <taxon>Propionibacteriaceae</taxon>
        <taxon>Propionimicrobium</taxon>
    </lineage>
</organism>
<evidence type="ECO:0000259" key="8">
    <source>
        <dbReference type="PROSITE" id="PS50110"/>
    </source>
</evidence>
<protein>
    <recommendedName>
        <fullName evidence="12">Response regulatory domain-containing protein</fullName>
    </recommendedName>
</protein>
<dbReference type="InterPro" id="IPR011006">
    <property type="entry name" value="CheY-like_superfamily"/>
</dbReference>
<name>S2W098_9ACTN</name>
<dbReference type="PANTHER" id="PTHR48111">
    <property type="entry name" value="REGULATOR OF RPOS"/>
    <property type="match status" value="1"/>
</dbReference>
<evidence type="ECO:0000256" key="7">
    <source>
        <dbReference type="PROSITE-ProRule" id="PRU01091"/>
    </source>
</evidence>
<comment type="caution">
    <text evidence="10">The sequence shown here is derived from an EMBL/GenBank/DDBJ whole genome shotgun (WGS) entry which is preliminary data.</text>
</comment>
<dbReference type="STRING" id="883161.HMPREF9306_02128"/>
<keyword evidence="3" id="KW-0805">Transcription regulation</keyword>
<keyword evidence="11" id="KW-1185">Reference proteome</keyword>
<feature type="domain" description="OmpR/PhoB-type" evidence="9">
    <location>
        <begin position="127"/>
        <end position="226"/>
    </location>
</feature>
<dbReference type="PROSITE" id="PS51755">
    <property type="entry name" value="OMPR_PHOB"/>
    <property type="match status" value="1"/>
</dbReference>
<proteinExistence type="predicted"/>
<evidence type="ECO:0000256" key="3">
    <source>
        <dbReference type="ARBA" id="ARBA00023015"/>
    </source>
</evidence>
<dbReference type="InterPro" id="IPR036388">
    <property type="entry name" value="WH-like_DNA-bd_sf"/>
</dbReference>
<keyword evidence="1 6" id="KW-0597">Phosphoprotein</keyword>
<gene>
    <name evidence="10" type="ORF">HMPREF9306_02128</name>
</gene>
<evidence type="ECO:0000256" key="6">
    <source>
        <dbReference type="PROSITE-ProRule" id="PRU00169"/>
    </source>
</evidence>
<dbReference type="Gene3D" id="1.10.10.10">
    <property type="entry name" value="Winged helix-like DNA-binding domain superfamily/Winged helix DNA-binding domain"/>
    <property type="match status" value="1"/>
</dbReference>
<dbReference type="InterPro" id="IPR039420">
    <property type="entry name" value="WalR-like"/>
</dbReference>
<dbReference type="Pfam" id="PF00072">
    <property type="entry name" value="Response_reg"/>
    <property type="match status" value="1"/>
</dbReference>
<feature type="domain" description="Response regulatory" evidence="8">
    <location>
        <begin position="5"/>
        <end position="118"/>
    </location>
</feature>
<dbReference type="InterPro" id="IPR001789">
    <property type="entry name" value="Sig_transdc_resp-reg_receiver"/>
</dbReference>
<keyword evidence="4 7" id="KW-0238">DNA-binding</keyword>
<dbReference type="CDD" id="cd00383">
    <property type="entry name" value="trans_reg_C"/>
    <property type="match status" value="1"/>
</dbReference>
<feature type="modified residue" description="4-aspartylphosphate" evidence="6">
    <location>
        <position position="54"/>
    </location>
</feature>
<evidence type="ECO:0000313" key="11">
    <source>
        <dbReference type="Proteomes" id="UP000014417"/>
    </source>
</evidence>
<dbReference type="AlphaFoldDB" id="S2W098"/>
<dbReference type="GO" id="GO:0032993">
    <property type="term" value="C:protein-DNA complex"/>
    <property type="evidence" value="ECO:0007669"/>
    <property type="project" value="TreeGrafter"/>
</dbReference>
<dbReference type="InterPro" id="IPR001867">
    <property type="entry name" value="OmpR/PhoB-type_DNA-bd"/>
</dbReference>
<reference evidence="10 11" key="1">
    <citation type="submission" date="2013-04" db="EMBL/GenBank/DDBJ databases">
        <title>The Genome Sequence of Propionimicrobium lymphophilum ACS-093-V-SCH5.</title>
        <authorList>
            <consortium name="The Broad Institute Genomics Platform"/>
            <person name="Earl A."/>
            <person name="Ward D."/>
            <person name="Feldgarden M."/>
            <person name="Gevers D."/>
            <person name="Saerens B."/>
            <person name="Vaneechoutte M."/>
            <person name="Walker B."/>
            <person name="Young S."/>
            <person name="Zeng Q."/>
            <person name="Gargeya S."/>
            <person name="Fitzgerald M."/>
            <person name="Haas B."/>
            <person name="Abouelleil A."/>
            <person name="Allen A.W."/>
            <person name="Alvarado L."/>
            <person name="Arachchi H.M."/>
            <person name="Berlin A.M."/>
            <person name="Chapman S.B."/>
            <person name="Gainer-Dewar J."/>
            <person name="Goldberg J."/>
            <person name="Griggs A."/>
            <person name="Gujja S."/>
            <person name="Hansen M."/>
            <person name="Howarth C."/>
            <person name="Imamovic A."/>
            <person name="Ireland A."/>
            <person name="Larimer J."/>
            <person name="McCowan C."/>
            <person name="Murphy C."/>
            <person name="Pearson M."/>
            <person name="Poon T.W."/>
            <person name="Priest M."/>
            <person name="Roberts A."/>
            <person name="Saif S."/>
            <person name="Shea T."/>
            <person name="Sisk P."/>
            <person name="Sykes S."/>
            <person name="Wortman J."/>
            <person name="Nusbaum C."/>
            <person name="Birren B."/>
        </authorList>
    </citation>
    <scope>NUCLEOTIDE SEQUENCE [LARGE SCALE GENOMIC DNA]</scope>
    <source>
        <strain evidence="10 11">ACS-093-V-SCH5</strain>
    </source>
</reference>
<dbReference type="GO" id="GO:0005829">
    <property type="term" value="C:cytosol"/>
    <property type="evidence" value="ECO:0007669"/>
    <property type="project" value="TreeGrafter"/>
</dbReference>